<evidence type="ECO:0000256" key="4">
    <source>
        <dbReference type="ARBA" id="ARBA00023004"/>
    </source>
</evidence>
<evidence type="ECO:0000256" key="3">
    <source>
        <dbReference type="ARBA" id="ARBA00022723"/>
    </source>
</evidence>
<dbReference type="PANTHER" id="PTHR13680">
    <property type="entry name" value="CDGSH IRON-SULFUR DOMAIN-CONTAINING PROTEIN 1"/>
    <property type="match status" value="1"/>
</dbReference>
<keyword evidence="2 6" id="KW-0001">2Fe-2S</keyword>
<evidence type="ECO:0000313" key="9">
    <source>
        <dbReference type="EMBL" id="OTF78565.1"/>
    </source>
</evidence>
<gene>
    <name evidence="9" type="ORF">BLA29_006235</name>
</gene>
<reference evidence="9 10" key="1">
    <citation type="submission" date="2017-03" db="EMBL/GenBank/DDBJ databases">
        <title>Genome Survey of Euroglyphus maynei.</title>
        <authorList>
            <person name="Arlian L.G."/>
            <person name="Morgan M.S."/>
            <person name="Rider S.D."/>
        </authorList>
    </citation>
    <scope>NUCLEOTIDE SEQUENCE [LARGE SCALE GENOMIC DNA]</scope>
    <source>
        <strain evidence="9">Arlian Lab</strain>
        <tissue evidence="9">Whole body</tissue>
    </source>
</reference>
<keyword evidence="4 6" id="KW-0408">Iron</keyword>
<dbReference type="Gene3D" id="3.40.5.90">
    <property type="entry name" value="CDGSH iron-sulfur domain, mitoNEET-type"/>
    <property type="match status" value="1"/>
</dbReference>
<comment type="caution">
    <text evidence="9">The sequence shown here is derived from an EMBL/GenBank/DDBJ whole genome shotgun (WGS) entry which is preliminary data.</text>
</comment>
<comment type="similarity">
    <text evidence="1 6">Belongs to the CISD protein family. CISD2 subfamily.</text>
</comment>
<feature type="compositionally biased region" description="Low complexity" evidence="7">
    <location>
        <begin position="207"/>
        <end position="223"/>
    </location>
</feature>
<dbReference type="InterPro" id="IPR042216">
    <property type="entry name" value="MitoNEET_CISD"/>
</dbReference>
<dbReference type="InterPro" id="IPR018967">
    <property type="entry name" value="FeS-contain_CDGSH-typ"/>
</dbReference>
<evidence type="ECO:0000256" key="2">
    <source>
        <dbReference type="ARBA" id="ARBA00022714"/>
    </source>
</evidence>
<organism evidence="9 10">
    <name type="scientific">Euroglyphus maynei</name>
    <name type="common">Mayne's house dust mite</name>
    <dbReference type="NCBI Taxonomy" id="6958"/>
    <lineage>
        <taxon>Eukaryota</taxon>
        <taxon>Metazoa</taxon>
        <taxon>Ecdysozoa</taxon>
        <taxon>Arthropoda</taxon>
        <taxon>Chelicerata</taxon>
        <taxon>Arachnida</taxon>
        <taxon>Acari</taxon>
        <taxon>Acariformes</taxon>
        <taxon>Sarcoptiformes</taxon>
        <taxon>Astigmata</taxon>
        <taxon>Psoroptidia</taxon>
        <taxon>Analgoidea</taxon>
        <taxon>Pyroglyphidae</taxon>
        <taxon>Pyroglyphinae</taxon>
        <taxon>Euroglyphus</taxon>
    </lineage>
</organism>
<evidence type="ECO:0000256" key="7">
    <source>
        <dbReference type="SAM" id="MobiDB-lite"/>
    </source>
</evidence>
<protein>
    <recommendedName>
        <fullName evidence="6">CDGSH iron-sulfur domain-containing protein 2 homologue</fullName>
    </recommendedName>
</protein>
<keyword evidence="6" id="KW-0256">Endoplasmic reticulum</keyword>
<feature type="domain" description="Iron-binding zinc finger CDGSH type" evidence="8">
    <location>
        <begin position="74"/>
        <end position="112"/>
    </location>
</feature>
<dbReference type="SMART" id="SM00704">
    <property type="entry name" value="ZnF_CDGSH"/>
    <property type="match status" value="1"/>
</dbReference>
<dbReference type="GO" id="GO:0010506">
    <property type="term" value="P:regulation of autophagy"/>
    <property type="evidence" value="ECO:0007669"/>
    <property type="project" value="UniProtKB-UniRule"/>
</dbReference>
<dbReference type="EMBL" id="MUJZ01027374">
    <property type="protein sequence ID" value="OTF78565.1"/>
    <property type="molecule type" value="Genomic_DNA"/>
</dbReference>
<evidence type="ECO:0000313" key="10">
    <source>
        <dbReference type="Proteomes" id="UP000194236"/>
    </source>
</evidence>
<name>A0A1Y3BHB3_EURMA</name>
<dbReference type="GO" id="GO:0051537">
    <property type="term" value="F:2 iron, 2 sulfur cluster binding"/>
    <property type="evidence" value="ECO:0007669"/>
    <property type="project" value="UniProtKB-UniRule"/>
</dbReference>
<feature type="region of interest" description="Disordered" evidence="7">
    <location>
        <begin position="131"/>
        <end position="251"/>
    </location>
</feature>
<keyword evidence="3 6" id="KW-0479">Metal-binding</keyword>
<keyword evidence="5 6" id="KW-0411">Iron-sulfur</keyword>
<dbReference type="GO" id="GO:0005741">
    <property type="term" value="C:mitochondrial outer membrane"/>
    <property type="evidence" value="ECO:0007669"/>
    <property type="project" value="TreeGrafter"/>
</dbReference>
<keyword evidence="10" id="KW-1185">Reference proteome</keyword>
<evidence type="ECO:0000259" key="8">
    <source>
        <dbReference type="SMART" id="SM00704"/>
    </source>
</evidence>
<feature type="compositionally biased region" description="Low complexity" evidence="7">
    <location>
        <begin position="240"/>
        <end position="251"/>
    </location>
</feature>
<dbReference type="PANTHER" id="PTHR13680:SF5">
    <property type="entry name" value="CDGSH IRON-SULFUR DOMAIN-CONTAINING PROTEIN 1"/>
    <property type="match status" value="1"/>
</dbReference>
<dbReference type="AlphaFoldDB" id="A0A1Y3BHB3"/>
<dbReference type="OrthoDB" id="6515470at2759"/>
<feature type="compositionally biased region" description="Polar residues" evidence="7">
    <location>
        <begin position="195"/>
        <end position="206"/>
    </location>
</feature>
<dbReference type="GO" id="GO:0005789">
    <property type="term" value="C:endoplasmic reticulum membrane"/>
    <property type="evidence" value="ECO:0007669"/>
    <property type="project" value="UniProtKB-SubCell"/>
</dbReference>
<evidence type="ECO:0000256" key="6">
    <source>
        <dbReference type="RuleBase" id="RU369084"/>
    </source>
</evidence>
<accession>A0A1Y3BHB3</accession>
<dbReference type="Pfam" id="PF09360">
    <property type="entry name" value="zf-CDGSH"/>
    <property type="match status" value="1"/>
</dbReference>
<proteinExistence type="inferred from homology"/>
<dbReference type="Proteomes" id="UP000194236">
    <property type="component" value="Unassembled WGS sequence"/>
</dbReference>
<dbReference type="GO" id="GO:0046872">
    <property type="term" value="F:metal ion binding"/>
    <property type="evidence" value="ECO:0007669"/>
    <property type="project" value="UniProtKB-UniRule"/>
</dbReference>
<comment type="cofactor">
    <cofactor evidence="6">
        <name>[2Fe-2S] cluster</name>
        <dbReference type="ChEBI" id="CHEBI:190135"/>
    </cofactor>
    <text evidence="6">Binds 1 [2Fe-2S] cluster.</text>
</comment>
<comment type="subcellular location">
    <subcellularLocation>
        <location evidence="6">Endoplasmic reticulum membrane</location>
        <topology evidence="6">Single-pass membrane protein</topology>
    </subcellularLocation>
</comment>
<sequence>MESRMIEQPLKRKRYSLKGDLDDLAFDIFCFDEMPAIRQEFDSKNKLDDDALNEAILDELIRRWRHLSANMKDEYLSKAVAESSKKKISYCRCWKSTKFPLCDGEHKCHNRENDDNVGPLNLVWRDDTDNEKSAAVGSADTTSKSPPPINDPDMDIKSIDSLESDQPTLGGGSGSAAGSNGSDDFDDQLVKIDGSPSNNNNDSTPARSSSNVDGDNNGNNNRNLTDEQLSSLEMIDDDNNFTTFNSDSQHR</sequence>
<evidence type="ECO:0000256" key="5">
    <source>
        <dbReference type="ARBA" id="ARBA00023014"/>
    </source>
</evidence>
<dbReference type="InterPro" id="IPR045131">
    <property type="entry name" value="CISD1/2"/>
</dbReference>
<evidence type="ECO:0000256" key="1">
    <source>
        <dbReference type="ARBA" id="ARBA00008624"/>
    </source>
</evidence>